<comment type="caution">
    <text evidence="1">The sequence shown here is derived from an EMBL/GenBank/DDBJ whole genome shotgun (WGS) entry which is preliminary data.</text>
</comment>
<reference evidence="1" key="1">
    <citation type="journal article" date="2021" name="PeerJ">
        <title>Extensive microbial diversity within the chicken gut microbiome revealed by metagenomics and culture.</title>
        <authorList>
            <person name="Gilroy R."/>
            <person name="Ravi A."/>
            <person name="Getino M."/>
            <person name="Pursley I."/>
            <person name="Horton D.L."/>
            <person name="Alikhan N.F."/>
            <person name="Baker D."/>
            <person name="Gharbi K."/>
            <person name="Hall N."/>
            <person name="Watson M."/>
            <person name="Adriaenssens E.M."/>
            <person name="Foster-Nyarko E."/>
            <person name="Jarju S."/>
            <person name="Secka A."/>
            <person name="Antonio M."/>
            <person name="Oren A."/>
            <person name="Chaudhuri R.R."/>
            <person name="La Ragione R."/>
            <person name="Hildebrand F."/>
            <person name="Pallen M.J."/>
        </authorList>
    </citation>
    <scope>NUCLEOTIDE SEQUENCE</scope>
    <source>
        <strain evidence="1">CHK198-12963</strain>
    </source>
</reference>
<gene>
    <name evidence="1" type="ORF">H9931_08310</name>
</gene>
<dbReference type="PANTHER" id="PTHR36454:SF1">
    <property type="entry name" value="DUF1015 DOMAIN-CONTAINING PROTEIN"/>
    <property type="match status" value="1"/>
</dbReference>
<organism evidence="1 2">
    <name type="scientific">Candidatus Enterocloster excrementigallinarum</name>
    <dbReference type="NCBI Taxonomy" id="2838558"/>
    <lineage>
        <taxon>Bacteria</taxon>
        <taxon>Bacillati</taxon>
        <taxon>Bacillota</taxon>
        <taxon>Clostridia</taxon>
        <taxon>Lachnospirales</taxon>
        <taxon>Lachnospiraceae</taxon>
        <taxon>Enterocloster</taxon>
    </lineage>
</organism>
<reference evidence="1" key="2">
    <citation type="submission" date="2021-04" db="EMBL/GenBank/DDBJ databases">
        <authorList>
            <person name="Gilroy R."/>
        </authorList>
    </citation>
    <scope>NUCLEOTIDE SEQUENCE</scope>
    <source>
        <strain evidence="1">CHK198-12963</strain>
    </source>
</reference>
<dbReference type="PANTHER" id="PTHR36454">
    <property type="entry name" value="LMO2823 PROTEIN"/>
    <property type="match status" value="1"/>
</dbReference>
<evidence type="ECO:0000313" key="2">
    <source>
        <dbReference type="Proteomes" id="UP000823863"/>
    </source>
</evidence>
<dbReference type="Pfam" id="PF06245">
    <property type="entry name" value="DUF1015"/>
    <property type="match status" value="1"/>
</dbReference>
<dbReference type="PIRSF" id="PIRSF033563">
    <property type="entry name" value="UCP033563"/>
    <property type="match status" value="1"/>
</dbReference>
<evidence type="ECO:0000313" key="1">
    <source>
        <dbReference type="EMBL" id="HJC66706.1"/>
    </source>
</evidence>
<protein>
    <submittedName>
        <fullName evidence="1">DUF1015 family protein</fullName>
    </submittedName>
</protein>
<accession>A0A9D2PU29</accession>
<dbReference type="Proteomes" id="UP000823863">
    <property type="component" value="Unassembled WGS sequence"/>
</dbReference>
<name>A0A9D2PU29_9FIRM</name>
<proteinExistence type="predicted"/>
<dbReference type="EMBL" id="DWWB01000046">
    <property type="protein sequence ID" value="HJC66706.1"/>
    <property type="molecule type" value="Genomic_DNA"/>
</dbReference>
<sequence length="416" mass="46865">MAVVKPFSCYRPNGAAAGQVAALPYDVYSRAEAREAVKGNPLSFLNIDRPDVHFPDSVPSQDDRVYDKAKELLMERIEDGTFVYDGTPCYYIYRLTMDGRDQTGVAACCSVDDYLNGVIRRHENTREEKEQDRICHVDRLNAHTGPIFLAYRKNEGLQQMIDGWMNGHEPVYSFEARDGIRHCVWRVDEPETVARMKEAFGQIPATYIADGHHRAASAVKVGLKRRQENPGYTGREAFNYFLSVLFPEDQLKILPYNRVVSDLNGRSADEFLGEIAEHFQVESLGGEPFAPQEKGTFGMILEGQWYKLAAKPEILSSDPVKGLDVSVLQDWLLGPVLGIKDPRTDKRIDFIGGIRGLGELVRRTSQDMKVGFSMYPTSIEELLAVADEGLLMPPKSTWFEPKLLSGLFIHPLDEIQ</sequence>
<dbReference type="AlphaFoldDB" id="A0A9D2PU29"/>
<dbReference type="InterPro" id="IPR008323">
    <property type="entry name" value="UCP033563"/>
</dbReference>